<evidence type="ECO:0000256" key="4">
    <source>
        <dbReference type="ARBA" id="ARBA00022728"/>
    </source>
</evidence>
<evidence type="ECO:0000256" key="2">
    <source>
        <dbReference type="ARBA" id="ARBA00005754"/>
    </source>
</evidence>
<proteinExistence type="inferred from homology"/>
<evidence type="ECO:0000256" key="9">
    <source>
        <dbReference type="PROSITE-ProRule" id="PRU00103"/>
    </source>
</evidence>
<dbReference type="STRING" id="2163413.A0A4P6XJ15"/>
<dbReference type="AlphaFoldDB" id="A0A4P6XJ15"/>
<name>A0A4P6XJ15_9ASCO</name>
<evidence type="ECO:0000313" key="12">
    <source>
        <dbReference type="EMBL" id="QBM85494.1"/>
    </source>
</evidence>
<keyword evidence="4" id="KW-0747">Spliceosome</keyword>
<keyword evidence="13" id="KW-1185">Reference proteome</keyword>
<evidence type="ECO:0000256" key="6">
    <source>
        <dbReference type="ARBA" id="ARBA00023187"/>
    </source>
</evidence>
<feature type="repeat" description="HEAT" evidence="9">
    <location>
        <begin position="420"/>
        <end position="465"/>
    </location>
</feature>
<keyword evidence="3" id="KW-0507">mRNA processing</keyword>
<evidence type="ECO:0000256" key="1">
    <source>
        <dbReference type="ARBA" id="ARBA00004123"/>
    </source>
</evidence>
<dbReference type="PROSITE" id="PS50077">
    <property type="entry name" value="HEAT_REPEAT"/>
    <property type="match status" value="1"/>
</dbReference>
<dbReference type="GO" id="GO:0000245">
    <property type="term" value="P:spliceosomal complex assembly"/>
    <property type="evidence" value="ECO:0007669"/>
    <property type="project" value="InterPro"/>
</dbReference>
<comment type="subcellular location">
    <subcellularLocation>
        <location evidence="1">Nucleus</location>
    </subcellularLocation>
</comment>
<evidence type="ECO:0000313" key="13">
    <source>
        <dbReference type="Proteomes" id="UP000292447"/>
    </source>
</evidence>
<feature type="compositionally biased region" description="Polar residues" evidence="10">
    <location>
        <begin position="1"/>
        <end position="15"/>
    </location>
</feature>
<accession>A0A4P6XJ15</accession>
<gene>
    <name evidence="12" type="primary">MPUL0A01130</name>
    <name evidence="12" type="ORF">METSCH_A01130</name>
</gene>
<keyword evidence="5" id="KW-0677">Repeat</keyword>
<feature type="region of interest" description="Disordered" evidence="10">
    <location>
        <begin position="64"/>
        <end position="122"/>
    </location>
</feature>
<dbReference type="SUPFAM" id="SSF48371">
    <property type="entry name" value="ARM repeat"/>
    <property type="match status" value="1"/>
</dbReference>
<dbReference type="InterPro" id="IPR054573">
    <property type="entry name" value="PP2A/SF3B1-like_HEAT"/>
</dbReference>
<feature type="domain" description="Phosphatase PP2A regulatory subunit A/Splicing factor 3B subunit 1-like HEAT repeat" evidence="11">
    <location>
        <begin position="841"/>
        <end position="912"/>
    </location>
</feature>
<dbReference type="InterPro" id="IPR038737">
    <property type="entry name" value="SF3b_su1-like"/>
</dbReference>
<feature type="compositionally biased region" description="Basic and acidic residues" evidence="10">
    <location>
        <begin position="23"/>
        <end position="46"/>
    </location>
</feature>
<evidence type="ECO:0000256" key="7">
    <source>
        <dbReference type="ARBA" id="ARBA00023242"/>
    </source>
</evidence>
<feature type="region of interest" description="Disordered" evidence="10">
    <location>
        <begin position="1"/>
        <end position="52"/>
    </location>
</feature>
<evidence type="ECO:0000256" key="3">
    <source>
        <dbReference type="ARBA" id="ARBA00022664"/>
    </source>
</evidence>
<dbReference type="GO" id="GO:0003729">
    <property type="term" value="F:mRNA binding"/>
    <property type="evidence" value="ECO:0007669"/>
    <property type="project" value="InterPro"/>
</dbReference>
<dbReference type="Proteomes" id="UP000292447">
    <property type="component" value="Chromosome I"/>
</dbReference>
<dbReference type="InterPro" id="IPR016024">
    <property type="entry name" value="ARM-type_fold"/>
</dbReference>
<comment type="similarity">
    <text evidence="8">Belongs to the phosphatase 2A regulatory subunit A family.</text>
</comment>
<protein>
    <submittedName>
        <fullName evidence="12">Splicing factor 3B subunit 1</fullName>
    </submittedName>
</protein>
<organism evidence="12 13">
    <name type="scientific">Metschnikowia aff. pulcherrima</name>
    <dbReference type="NCBI Taxonomy" id="2163413"/>
    <lineage>
        <taxon>Eukaryota</taxon>
        <taxon>Fungi</taxon>
        <taxon>Dikarya</taxon>
        <taxon>Ascomycota</taxon>
        <taxon>Saccharomycotina</taxon>
        <taxon>Pichiomycetes</taxon>
        <taxon>Metschnikowiaceae</taxon>
        <taxon>Metschnikowia</taxon>
    </lineage>
</organism>
<feature type="compositionally biased region" description="Basic and acidic residues" evidence="10">
    <location>
        <begin position="81"/>
        <end position="118"/>
    </location>
</feature>
<evidence type="ECO:0000256" key="10">
    <source>
        <dbReference type="SAM" id="MobiDB-lite"/>
    </source>
</evidence>
<feature type="compositionally biased region" description="Basic and acidic residues" evidence="10">
    <location>
        <begin position="64"/>
        <end position="73"/>
    </location>
</feature>
<dbReference type="Pfam" id="PF22646">
    <property type="entry name" value="PPP2R1A-like_HEAT"/>
    <property type="match status" value="1"/>
</dbReference>
<keyword evidence="6" id="KW-0508">mRNA splicing</keyword>
<dbReference type="InterPro" id="IPR011989">
    <property type="entry name" value="ARM-like"/>
</dbReference>
<keyword evidence="7" id="KW-0539">Nucleus</keyword>
<dbReference type="PANTHER" id="PTHR12097">
    <property type="entry name" value="SPLICING FACTOR 3B, SUBUNIT 1-RELATED"/>
    <property type="match status" value="1"/>
</dbReference>
<dbReference type="InterPro" id="IPR021133">
    <property type="entry name" value="HEAT_type_2"/>
</dbReference>
<sequence length="1065" mass="119420">MAFTHSFTMSKQPPMTTFGGPRGFRDIEIDSESTRSHIAAKDDYKNKKYNRALDVQNIQTYQERMTHVAKTRDSQQSNVDEQPRKRIKSSESGDEIGTKHEGDDRDGENKAESKDKLEGQVTTRKPSALLEIISQEASIAPSANGLVLSTRVLDQLIPKGYIVASAPEGYETNDSAPALYQIPDTKSQARVFNDALPEFAGIAMRKEDVKHFSALLNVNPSGLTNNEDRMNYNAQVLVFKIKNGLPSVRKKAMRSVTSGALEYGPSSLFGIILPLMLEPNLDDADRHILTKLTGRLLALLEGLIKPYTHKIITAISPLLIDEDLTLRLEAREVIANVARVAGFANIVSSLRPDLDHSDEYVRNLTARVFAVVATTLGLVKVLPFIKAVIRSKKTWQARHTGIRTVHHICILSGGSSGALILPHLSQLVDVLSPGISDELLQVRTATANTLAQLAESVHPYGIEAFEQILESTWNGLRHHRGRGLAAFLRAIGAMVPLMAHNPQYIEYSNYYTRELMHVMTREFSSPDEDMKKSLLRIIMTIPLSKTLFPDYRRQIIAPFLQSFWNRRIALDSSQLSRLVVDATVLVAKNLDVPILLEKLTPFAKDANENLRRMACDAINKILVKCPESIVELDIDFDANLVDSLLFAFQEQRLPHPVYLQAFGSACRVLGLRFLPQIPIVLSSILYRLKSSEPEIRQQSADLITVIADSIKLCSNGDDTTMKKLILFLYELLGEVYPEVLGSIIGALYSCIKTMDRESLLTLENPSVNILLPTLTPILKNRQEKVQEQCIKLVGLIARGNAESINAKEWMRVCFDLLDMLKSQRKRIRIAANATFGDIAKTIGPQDVLAMLLNNLNVQERQLRVCTAVAIGIVADTCSPFTVLPALMNEYRVPDKNVQNGVLKALSFLFEYLDGTTTKDYLFAMTPLLEDALTDRDQVHRQTAATVVRHLALNCYGLCHDDYQEIFIHFLNLVLPNIYETSPHVIIRIIECLDALRIVLGPGVFLNYIWAGLFQAARKVRAPYWKVYNSSYIQNCDIIVPYYPRFDSLGLSHHGSYNVEELDIWM</sequence>
<dbReference type="EMBL" id="CP034456">
    <property type="protein sequence ID" value="QBM85494.1"/>
    <property type="molecule type" value="Genomic_DNA"/>
</dbReference>
<evidence type="ECO:0000259" key="11">
    <source>
        <dbReference type="Pfam" id="PF22646"/>
    </source>
</evidence>
<evidence type="ECO:0000256" key="5">
    <source>
        <dbReference type="ARBA" id="ARBA00022737"/>
    </source>
</evidence>
<reference evidence="13" key="1">
    <citation type="submission" date="2019-03" db="EMBL/GenBank/DDBJ databases">
        <title>Snf2 controls pulcherriminic acid biosynthesis and connects pigmentation and antifungal activity of the yeast Metschnikowia pulcherrima.</title>
        <authorList>
            <person name="Gore-Lloyd D."/>
            <person name="Sumann I."/>
            <person name="Brachmann A.O."/>
            <person name="Schneeberger K."/>
            <person name="Ortiz-Merino R.A."/>
            <person name="Moreno-Beltran M."/>
            <person name="Schlaefli M."/>
            <person name="Kirner P."/>
            <person name="Santos Kron A."/>
            <person name="Wolfe K.H."/>
            <person name="Piel J."/>
            <person name="Ahrens C.H."/>
            <person name="Henk D."/>
            <person name="Freimoser F.M."/>
        </authorList>
    </citation>
    <scope>NUCLEOTIDE SEQUENCE [LARGE SCALE GENOMIC DNA]</scope>
    <source>
        <strain evidence="13">APC 1.2</strain>
    </source>
</reference>
<evidence type="ECO:0000256" key="8">
    <source>
        <dbReference type="ARBA" id="ARBA00038332"/>
    </source>
</evidence>
<dbReference type="Gene3D" id="1.25.10.10">
    <property type="entry name" value="Leucine-rich Repeat Variant"/>
    <property type="match status" value="3"/>
</dbReference>
<dbReference type="GO" id="GO:0005681">
    <property type="term" value="C:spliceosomal complex"/>
    <property type="evidence" value="ECO:0007669"/>
    <property type="project" value="UniProtKB-KW"/>
</dbReference>
<comment type="similarity">
    <text evidence="2">Belongs to the SF3B1 family.</text>
</comment>